<sequence>MKSRTVGKLIVLIVVVAAGAFGFPAAYHWLILNKAQFLINQQKWTEAQTLIESVDRPGEVAGRAARLLATVNMHTGRFREALELLSYQPRVASVVFDQAICLYELDQEDQAREAFREVCQKVEELPEPLQMLAVAGSAILGGEVLAFEEEMPEGLPRAYRIVWHSLQARAAFQMLHLEKALDLARIALSRGDQNNRTRRIALALAAMRGDFALAQSYADALEQPVPLLQQALSEMVELETHVTTKSISVEVAQAILKQRREIARGKAWVLSQLGQRQPQTTGVEVALEWVQRVLETNPEDLLTGLLTADLLAALHREREAYAWLQSLLARMQVYRVYVRARDLAGEPLDNLEEQELFGDYSRIVKWVSAEELVTTGGIAKEQYLAFYTRGECGFEFEAPATGIYRISVTAKGDCAFGLCPRVKIWVDNQPMEEIYVAREGWDCYSIARSMERGKHLIRIEYINNSERLLSKEEDRNLYIHNVIVTKTESD</sequence>
<evidence type="ECO:0000259" key="1">
    <source>
        <dbReference type="Pfam" id="PF16841"/>
    </source>
</evidence>
<organism evidence="2 3">
    <name type="scientific">Sumerlaea chitinivorans</name>
    <dbReference type="NCBI Taxonomy" id="2250252"/>
    <lineage>
        <taxon>Bacteria</taxon>
        <taxon>Candidatus Sumerlaeota</taxon>
        <taxon>Candidatus Sumerlaeia</taxon>
        <taxon>Candidatus Sumerlaeales</taxon>
        <taxon>Candidatus Sumerlaeaceae</taxon>
        <taxon>Candidatus Sumerlaea</taxon>
    </lineage>
</organism>
<evidence type="ECO:0000313" key="2">
    <source>
        <dbReference type="EMBL" id="AXA36204.1"/>
    </source>
</evidence>
<dbReference type="Pfam" id="PF16841">
    <property type="entry name" value="CBM60"/>
    <property type="match status" value="1"/>
</dbReference>
<dbReference type="AlphaFoldDB" id="A0A2Z4Y4Y2"/>
<dbReference type="InterPro" id="IPR011990">
    <property type="entry name" value="TPR-like_helical_dom_sf"/>
</dbReference>
<reference evidence="2 3" key="1">
    <citation type="submission" date="2018-05" db="EMBL/GenBank/DDBJ databases">
        <title>A metagenomic window into the 2 km-deep terrestrial subsurface aquifer revealed taxonomically and functionally diverse microbial community comprising novel uncultured bacterial lineages.</title>
        <authorList>
            <person name="Kadnikov V.V."/>
            <person name="Mardanov A.V."/>
            <person name="Beletsky A.V."/>
            <person name="Banks D."/>
            <person name="Pimenov N.V."/>
            <person name="Frank Y.A."/>
            <person name="Karnachuk O.V."/>
            <person name="Ravin N.V."/>
        </authorList>
    </citation>
    <scope>NUCLEOTIDE SEQUENCE [LARGE SCALE GENOMIC DNA]</scope>
    <source>
        <strain evidence="2">BY</strain>
    </source>
</reference>
<feature type="domain" description="Carbohydrate binding module xylan-binding" evidence="1">
    <location>
        <begin position="406"/>
        <end position="488"/>
    </location>
</feature>
<evidence type="ECO:0000313" key="3">
    <source>
        <dbReference type="Proteomes" id="UP000262583"/>
    </source>
</evidence>
<dbReference type="KEGG" id="schv:BRCON_1427"/>
<protein>
    <recommendedName>
        <fullName evidence="1">Carbohydrate binding module xylan-binding domain-containing protein</fullName>
    </recommendedName>
</protein>
<dbReference type="Proteomes" id="UP000262583">
    <property type="component" value="Chromosome"/>
</dbReference>
<name>A0A2Z4Y4Y2_SUMC1</name>
<dbReference type="InterPro" id="IPR031768">
    <property type="entry name" value="CBM60_xylan-bd"/>
</dbReference>
<dbReference type="SUPFAM" id="SSF48452">
    <property type="entry name" value="TPR-like"/>
    <property type="match status" value="1"/>
</dbReference>
<accession>A0A2Z4Y4Y2</accession>
<dbReference type="Gene3D" id="1.25.40.10">
    <property type="entry name" value="Tetratricopeptide repeat domain"/>
    <property type="match status" value="1"/>
</dbReference>
<dbReference type="EMBL" id="CP030759">
    <property type="protein sequence ID" value="AXA36204.1"/>
    <property type="molecule type" value="Genomic_DNA"/>
</dbReference>
<proteinExistence type="predicted"/>
<dbReference type="Gene3D" id="2.60.60.40">
    <property type="match status" value="1"/>
</dbReference>
<gene>
    <name evidence="2" type="ORF">BRCON_1427</name>
</gene>